<evidence type="ECO:0000256" key="2">
    <source>
        <dbReference type="ARBA" id="ARBA00022840"/>
    </source>
</evidence>
<evidence type="ECO:0000313" key="5">
    <source>
        <dbReference type="Proteomes" id="UP000030023"/>
    </source>
</evidence>
<gene>
    <name evidence="4" type="ORF">Q757_02860</name>
</gene>
<dbReference type="InterPro" id="IPR014729">
    <property type="entry name" value="Rossmann-like_a/b/a_fold"/>
</dbReference>
<organism evidence="4 5">
    <name type="scientific">Oenococcus alcoholitolerans</name>
    <dbReference type="NCBI Taxonomy" id="931074"/>
    <lineage>
        <taxon>Bacteria</taxon>
        <taxon>Bacillati</taxon>
        <taxon>Bacillota</taxon>
        <taxon>Bacilli</taxon>
        <taxon>Lactobacillales</taxon>
        <taxon>Lactobacillaceae</taxon>
        <taxon>Oenococcus</taxon>
    </lineage>
</organism>
<dbReference type="EC" id="6.3.2.1" evidence="3"/>
<dbReference type="Gene3D" id="3.40.50.620">
    <property type="entry name" value="HUPs"/>
    <property type="match status" value="1"/>
</dbReference>
<sequence>MSLRVVSSITELKGIIKEWKKAGQSIGLVPTMGYLHQGHQSLIQKAASQNDRVIVSVFVNPKQFAPGEDLAKYPRDIKNDQQKAQQAGADLIFHPDDEEMYPADFDSFVQVNGLTSLLEGKIRPTHFRGVVTVLTKLFNLTQADRAYFGQKDAQQVAVVKKLVSDLDFPIRLVVCPIVRRSDGLA</sequence>
<evidence type="ECO:0000256" key="1">
    <source>
        <dbReference type="ARBA" id="ARBA00022741"/>
    </source>
</evidence>
<dbReference type="NCBIfam" id="TIGR00125">
    <property type="entry name" value="cyt_tran_rel"/>
    <property type="match status" value="1"/>
</dbReference>
<comment type="caution">
    <text evidence="4">The sequence shown here is derived from an EMBL/GenBank/DDBJ whole genome shotgun (WGS) entry which is preliminary data.</text>
</comment>
<evidence type="ECO:0000313" key="4">
    <source>
        <dbReference type="EMBL" id="KGO32129.1"/>
    </source>
</evidence>
<proteinExistence type="predicted"/>
<accession>A0ABR4XS19</accession>
<dbReference type="PANTHER" id="PTHR21299">
    <property type="entry name" value="CYTIDYLATE KINASE/PANTOATE-BETA-ALANINE LIGASE"/>
    <property type="match status" value="1"/>
</dbReference>
<dbReference type="SUPFAM" id="SSF52374">
    <property type="entry name" value="Nucleotidylyl transferase"/>
    <property type="match status" value="1"/>
</dbReference>
<keyword evidence="1" id="KW-0547">Nucleotide-binding</keyword>
<dbReference type="Pfam" id="PF02569">
    <property type="entry name" value="Pantoate_ligase"/>
    <property type="match status" value="1"/>
</dbReference>
<reference evidence="4 5" key="1">
    <citation type="journal article" date="2014" name="Antonie Van Leeuwenhoek">
        <title>Oenococcus alcoholitolerans sp. nov., a lactic acid bacteria isolated from cachaca and ethanol fermentation processes.</title>
        <authorList>
            <person name="Badotti F."/>
            <person name="Moreira A.P."/>
            <person name="Tonon L.A."/>
            <person name="de Lucena B.T."/>
            <person name="Gomes Fde C."/>
            <person name="Kruger R."/>
            <person name="Thompson C.C."/>
            <person name="de Morais M.A.Jr."/>
            <person name="Rosa C.A."/>
            <person name="Thompson F.L."/>
        </authorList>
    </citation>
    <scope>NUCLEOTIDE SEQUENCE [LARGE SCALE GENOMIC DNA]</scope>
    <source>
        <strain evidence="4 5">UFRJ-M7.2.18</strain>
    </source>
</reference>
<dbReference type="InterPro" id="IPR003721">
    <property type="entry name" value="Pantoate_ligase"/>
</dbReference>
<feature type="non-terminal residue" evidence="4">
    <location>
        <position position="185"/>
    </location>
</feature>
<dbReference type="InterPro" id="IPR004821">
    <property type="entry name" value="Cyt_trans-like"/>
</dbReference>
<keyword evidence="5" id="KW-1185">Reference proteome</keyword>
<protein>
    <recommendedName>
        <fullName evidence="3">Pantoate--beta-alanine ligase</fullName>
        <ecNumber evidence="3">6.3.2.1</ecNumber>
    </recommendedName>
</protein>
<keyword evidence="2" id="KW-0067">ATP-binding</keyword>
<dbReference type="PANTHER" id="PTHR21299:SF1">
    <property type="entry name" value="PANTOATE--BETA-ALANINE LIGASE"/>
    <property type="match status" value="1"/>
</dbReference>
<dbReference type="NCBIfam" id="TIGR00018">
    <property type="entry name" value="panC"/>
    <property type="match status" value="1"/>
</dbReference>
<evidence type="ECO:0000256" key="3">
    <source>
        <dbReference type="NCBIfam" id="TIGR00018"/>
    </source>
</evidence>
<dbReference type="EMBL" id="AXCV01000088">
    <property type="protein sequence ID" value="KGO32129.1"/>
    <property type="molecule type" value="Genomic_DNA"/>
</dbReference>
<dbReference type="Proteomes" id="UP000030023">
    <property type="component" value="Unassembled WGS sequence"/>
</dbReference>
<name>A0ABR4XS19_9LACO</name>